<dbReference type="Proteomes" id="UP000075714">
    <property type="component" value="Unassembled WGS sequence"/>
</dbReference>
<keyword evidence="3" id="KW-1185">Reference proteome</keyword>
<feature type="region of interest" description="Disordered" evidence="1">
    <location>
        <begin position="82"/>
        <end position="105"/>
    </location>
</feature>
<evidence type="ECO:0000256" key="1">
    <source>
        <dbReference type="SAM" id="MobiDB-lite"/>
    </source>
</evidence>
<organism evidence="2 3">
    <name type="scientific">Gonium pectorale</name>
    <name type="common">Green alga</name>
    <dbReference type="NCBI Taxonomy" id="33097"/>
    <lineage>
        <taxon>Eukaryota</taxon>
        <taxon>Viridiplantae</taxon>
        <taxon>Chlorophyta</taxon>
        <taxon>core chlorophytes</taxon>
        <taxon>Chlorophyceae</taxon>
        <taxon>CS clade</taxon>
        <taxon>Chlamydomonadales</taxon>
        <taxon>Volvocaceae</taxon>
        <taxon>Gonium</taxon>
    </lineage>
</organism>
<dbReference type="AlphaFoldDB" id="A0A150GUB8"/>
<reference evidence="3" key="1">
    <citation type="journal article" date="2016" name="Nat. Commun.">
        <title>The Gonium pectorale genome demonstrates co-option of cell cycle regulation during the evolution of multicellularity.</title>
        <authorList>
            <person name="Hanschen E.R."/>
            <person name="Marriage T.N."/>
            <person name="Ferris P.J."/>
            <person name="Hamaji T."/>
            <person name="Toyoda A."/>
            <person name="Fujiyama A."/>
            <person name="Neme R."/>
            <person name="Noguchi H."/>
            <person name="Minakuchi Y."/>
            <person name="Suzuki M."/>
            <person name="Kawai-Toyooka H."/>
            <person name="Smith D.R."/>
            <person name="Sparks H."/>
            <person name="Anderson J."/>
            <person name="Bakaric R."/>
            <person name="Luria V."/>
            <person name="Karger A."/>
            <person name="Kirschner M.W."/>
            <person name="Durand P.M."/>
            <person name="Michod R.E."/>
            <person name="Nozaki H."/>
            <person name="Olson B.J."/>
        </authorList>
    </citation>
    <scope>NUCLEOTIDE SEQUENCE [LARGE SCALE GENOMIC DNA]</scope>
    <source>
        <strain evidence="3">NIES-2863</strain>
    </source>
</reference>
<protein>
    <submittedName>
        <fullName evidence="2">Uncharacterized protein</fullName>
    </submittedName>
</protein>
<gene>
    <name evidence="2" type="ORF">GPECTOR_7g1280</name>
</gene>
<comment type="caution">
    <text evidence="2">The sequence shown here is derived from an EMBL/GenBank/DDBJ whole genome shotgun (WGS) entry which is preliminary data.</text>
</comment>
<feature type="region of interest" description="Disordered" evidence="1">
    <location>
        <begin position="23"/>
        <end position="47"/>
    </location>
</feature>
<accession>A0A150GUB8</accession>
<proteinExistence type="predicted"/>
<dbReference type="EMBL" id="LSYV01000008">
    <property type="protein sequence ID" value="KXZ53384.1"/>
    <property type="molecule type" value="Genomic_DNA"/>
</dbReference>
<evidence type="ECO:0000313" key="2">
    <source>
        <dbReference type="EMBL" id="KXZ53384.1"/>
    </source>
</evidence>
<name>A0A150GUB8_GONPE</name>
<sequence>MIACTLALDMTGDAVVDGPMRADETSWSRGVGTPVRSSPPFSRGDSVAADTPAMSDGAMMMDCGGRSDVPYDNPCWVLESSWRPPAESSPNRRRLSSPSRRSPPRVCGCRLWYREEAPAFLREIWRRV</sequence>
<evidence type="ECO:0000313" key="3">
    <source>
        <dbReference type="Proteomes" id="UP000075714"/>
    </source>
</evidence>